<keyword evidence="3" id="KW-1185">Reference proteome</keyword>
<dbReference type="RefSeq" id="WP_127161578.1">
    <property type="nucleotide sequence ID" value="NZ_CP029822.1"/>
</dbReference>
<name>A0A3S9XAP8_9GAMM</name>
<dbReference type="KEGG" id="emo:DM558_00565"/>
<evidence type="ECO:0000313" key="3">
    <source>
        <dbReference type="Proteomes" id="UP000273143"/>
    </source>
</evidence>
<keyword evidence="1" id="KW-0812">Transmembrane</keyword>
<evidence type="ECO:0000256" key="1">
    <source>
        <dbReference type="SAM" id="Phobius"/>
    </source>
</evidence>
<evidence type="ECO:0000313" key="2">
    <source>
        <dbReference type="EMBL" id="AZS49361.1"/>
    </source>
</evidence>
<proteinExistence type="predicted"/>
<dbReference type="AlphaFoldDB" id="A0A3S9XAP8"/>
<gene>
    <name evidence="2" type="ORF">DM558_00565</name>
</gene>
<sequence>MQVVLIVVISLFIAVFCYRKKINFLDIKSQKEFSGLIKKNYFFFWWLALVGGIIIVLNGVFEYTLTGILGNSVTGEKAIKVGLFILGIAFILGLVTFTYRFQKK</sequence>
<protein>
    <submittedName>
        <fullName evidence="2">Uncharacterized protein</fullName>
    </submittedName>
</protein>
<keyword evidence="1" id="KW-1133">Transmembrane helix</keyword>
<accession>A0A3S9XAP8</accession>
<dbReference type="Proteomes" id="UP000273143">
    <property type="component" value="Chromosome"/>
</dbReference>
<dbReference type="EMBL" id="CP029822">
    <property type="protein sequence ID" value="AZS49361.1"/>
    <property type="molecule type" value="Genomic_DNA"/>
</dbReference>
<feature type="transmembrane region" description="Helical" evidence="1">
    <location>
        <begin position="81"/>
        <end position="101"/>
    </location>
</feature>
<reference evidence="3" key="1">
    <citation type="submission" date="2018-06" db="EMBL/GenBank/DDBJ databases">
        <title>Complete genome of Pseudomonas insecticola strain QZS01.</title>
        <authorList>
            <person name="Wang J."/>
            <person name="Su Q."/>
        </authorList>
    </citation>
    <scope>NUCLEOTIDE SEQUENCE [LARGE SCALE GENOMIC DNA]</scope>
    <source>
        <strain evidence="3">QZS01</strain>
    </source>
</reference>
<keyword evidence="1" id="KW-0472">Membrane</keyword>
<organism evidence="2 3">
    <name type="scientific">Entomomonas moraniae</name>
    <dbReference type="NCBI Taxonomy" id="2213226"/>
    <lineage>
        <taxon>Bacteria</taxon>
        <taxon>Pseudomonadati</taxon>
        <taxon>Pseudomonadota</taxon>
        <taxon>Gammaproteobacteria</taxon>
        <taxon>Pseudomonadales</taxon>
        <taxon>Pseudomonadaceae</taxon>
        <taxon>Entomomonas</taxon>
    </lineage>
</organism>
<feature type="transmembrane region" description="Helical" evidence="1">
    <location>
        <begin position="41"/>
        <end position="61"/>
    </location>
</feature>